<dbReference type="AlphaFoldDB" id="A0A3M7QN60"/>
<comment type="caution">
    <text evidence="1">The sequence shown here is derived from an EMBL/GenBank/DDBJ whole genome shotgun (WGS) entry which is preliminary data.</text>
</comment>
<dbReference type="Proteomes" id="UP000276133">
    <property type="component" value="Unassembled WGS sequence"/>
</dbReference>
<keyword evidence="2" id="KW-1185">Reference proteome</keyword>
<evidence type="ECO:0000313" key="2">
    <source>
        <dbReference type="Proteomes" id="UP000276133"/>
    </source>
</evidence>
<proteinExistence type="predicted"/>
<evidence type="ECO:0000313" key="1">
    <source>
        <dbReference type="EMBL" id="RNA12511.1"/>
    </source>
</evidence>
<reference evidence="1 2" key="1">
    <citation type="journal article" date="2018" name="Sci. Rep.">
        <title>Genomic signatures of local adaptation to the degree of environmental predictability in rotifers.</title>
        <authorList>
            <person name="Franch-Gras L."/>
            <person name="Hahn C."/>
            <person name="Garcia-Roger E.M."/>
            <person name="Carmona M.J."/>
            <person name="Serra M."/>
            <person name="Gomez A."/>
        </authorList>
    </citation>
    <scope>NUCLEOTIDE SEQUENCE [LARGE SCALE GENOMIC DNA]</scope>
    <source>
        <strain evidence="1">HYR1</strain>
    </source>
</reference>
<sequence>MILLELKNFIFFTNGTHDLAKNPSFKQGLSKGERHANSRHQKIRNCQVNEKYGQLSFGPMAQQID</sequence>
<gene>
    <name evidence="1" type="ORF">BpHYR1_046110</name>
</gene>
<dbReference type="EMBL" id="REGN01005671">
    <property type="protein sequence ID" value="RNA12511.1"/>
    <property type="molecule type" value="Genomic_DNA"/>
</dbReference>
<organism evidence="1 2">
    <name type="scientific">Brachionus plicatilis</name>
    <name type="common">Marine rotifer</name>
    <name type="synonym">Brachionus muelleri</name>
    <dbReference type="NCBI Taxonomy" id="10195"/>
    <lineage>
        <taxon>Eukaryota</taxon>
        <taxon>Metazoa</taxon>
        <taxon>Spiralia</taxon>
        <taxon>Gnathifera</taxon>
        <taxon>Rotifera</taxon>
        <taxon>Eurotatoria</taxon>
        <taxon>Monogononta</taxon>
        <taxon>Pseudotrocha</taxon>
        <taxon>Ploima</taxon>
        <taxon>Brachionidae</taxon>
        <taxon>Brachionus</taxon>
    </lineage>
</organism>
<accession>A0A3M7QN60</accession>
<protein>
    <submittedName>
        <fullName evidence="1">Uncharacterized protein</fullName>
    </submittedName>
</protein>
<name>A0A3M7QN60_BRAPC</name>